<accession>A0ABV8G6R1</accession>
<dbReference type="RefSeq" id="WP_379527962.1">
    <property type="nucleotide sequence ID" value="NZ_JBHSBI010000005.1"/>
</dbReference>
<comment type="caution">
    <text evidence="3">The sequence shown here is derived from an EMBL/GenBank/DDBJ whole genome shotgun (WGS) entry which is preliminary data.</text>
</comment>
<reference evidence="4" key="1">
    <citation type="journal article" date="2019" name="Int. J. Syst. Evol. Microbiol.">
        <title>The Global Catalogue of Microorganisms (GCM) 10K type strain sequencing project: providing services to taxonomists for standard genome sequencing and annotation.</title>
        <authorList>
            <consortium name="The Broad Institute Genomics Platform"/>
            <consortium name="The Broad Institute Genome Sequencing Center for Infectious Disease"/>
            <person name="Wu L."/>
            <person name="Ma J."/>
        </authorList>
    </citation>
    <scope>NUCLEOTIDE SEQUENCE [LARGE SCALE GENOMIC DNA]</scope>
    <source>
        <strain evidence="4">TBRC 1276</strain>
    </source>
</reference>
<gene>
    <name evidence="3" type="ORF">ACFOY2_11535</name>
</gene>
<dbReference type="InterPro" id="IPR014044">
    <property type="entry name" value="CAP_dom"/>
</dbReference>
<dbReference type="Pfam" id="PF00188">
    <property type="entry name" value="CAP"/>
    <property type="match status" value="1"/>
</dbReference>
<feature type="chain" id="PRO_5045770193" evidence="1">
    <location>
        <begin position="27"/>
        <end position="251"/>
    </location>
</feature>
<keyword evidence="4" id="KW-1185">Reference proteome</keyword>
<dbReference type="InterPro" id="IPR035940">
    <property type="entry name" value="CAP_sf"/>
</dbReference>
<evidence type="ECO:0000313" key="4">
    <source>
        <dbReference type="Proteomes" id="UP001595851"/>
    </source>
</evidence>
<sequence>MRRRLQAIACLGSLAAWLSAMPAAQASADSNQACKVIAGKPVATGGMVRGTATRTGCADRATLRVRVMVAVSGADRALKSGSRTVRNGRVTAGVTCAAAPRHYYVVALDSKGRSGKSRPVKLACEFASQIEEEVVKIVNRARAKQRCRPLTHDPRLHLAAERHSADMARTNRLTHDSSDGTSFDRRIRAAGFSFTKAAENIAQGQRTAAAVVDAWLDSPPLRKTIMNCSYTHTGVGQNTKGPTWTQVFATP</sequence>
<dbReference type="Gene3D" id="3.40.33.10">
    <property type="entry name" value="CAP"/>
    <property type="match status" value="1"/>
</dbReference>
<evidence type="ECO:0000256" key="1">
    <source>
        <dbReference type="SAM" id="SignalP"/>
    </source>
</evidence>
<evidence type="ECO:0000259" key="2">
    <source>
        <dbReference type="Pfam" id="PF00188"/>
    </source>
</evidence>
<organism evidence="3 4">
    <name type="scientific">Nonomuraea purpurea</name>
    <dbReference type="NCBI Taxonomy" id="1849276"/>
    <lineage>
        <taxon>Bacteria</taxon>
        <taxon>Bacillati</taxon>
        <taxon>Actinomycetota</taxon>
        <taxon>Actinomycetes</taxon>
        <taxon>Streptosporangiales</taxon>
        <taxon>Streptosporangiaceae</taxon>
        <taxon>Nonomuraea</taxon>
    </lineage>
</organism>
<feature type="signal peptide" evidence="1">
    <location>
        <begin position="1"/>
        <end position="26"/>
    </location>
</feature>
<evidence type="ECO:0000313" key="3">
    <source>
        <dbReference type="EMBL" id="MFC4007859.1"/>
    </source>
</evidence>
<keyword evidence="1" id="KW-0732">Signal</keyword>
<name>A0ABV8G6R1_9ACTN</name>
<feature type="domain" description="SCP" evidence="2">
    <location>
        <begin position="137"/>
        <end position="246"/>
    </location>
</feature>
<dbReference type="EMBL" id="JBHSBI010000005">
    <property type="protein sequence ID" value="MFC4007859.1"/>
    <property type="molecule type" value="Genomic_DNA"/>
</dbReference>
<dbReference type="Proteomes" id="UP001595851">
    <property type="component" value="Unassembled WGS sequence"/>
</dbReference>
<proteinExistence type="predicted"/>
<dbReference type="SUPFAM" id="SSF55797">
    <property type="entry name" value="PR-1-like"/>
    <property type="match status" value="1"/>
</dbReference>
<dbReference type="CDD" id="cd05379">
    <property type="entry name" value="CAP_bacterial"/>
    <property type="match status" value="1"/>
</dbReference>
<protein>
    <submittedName>
        <fullName evidence="3">CAP domain-containing protein</fullName>
    </submittedName>
</protein>
<dbReference type="PANTHER" id="PTHR31157">
    <property type="entry name" value="SCP DOMAIN-CONTAINING PROTEIN"/>
    <property type="match status" value="1"/>
</dbReference>
<dbReference type="PANTHER" id="PTHR31157:SF1">
    <property type="entry name" value="SCP DOMAIN-CONTAINING PROTEIN"/>
    <property type="match status" value="1"/>
</dbReference>